<evidence type="ECO:0000313" key="11">
    <source>
        <dbReference type="Proteomes" id="UP001521931"/>
    </source>
</evidence>
<feature type="region of interest" description="Disordered" evidence="6">
    <location>
        <begin position="31"/>
        <end position="131"/>
    </location>
</feature>
<feature type="compositionally biased region" description="Low complexity" evidence="6">
    <location>
        <begin position="62"/>
        <end position="82"/>
    </location>
</feature>
<feature type="compositionally biased region" description="Basic and acidic residues" evidence="6">
    <location>
        <begin position="46"/>
        <end position="61"/>
    </location>
</feature>
<accession>A0ABS9Q3P2</accession>
<evidence type="ECO:0000256" key="3">
    <source>
        <dbReference type="ARBA" id="ARBA00022692"/>
    </source>
</evidence>
<dbReference type="EMBL" id="JAKRCV010000036">
    <property type="protein sequence ID" value="MCG7322496.1"/>
    <property type="molecule type" value="Genomic_DNA"/>
</dbReference>
<dbReference type="PANTHER" id="PTHR36115">
    <property type="entry name" value="PROLINE-RICH ANTIGEN HOMOLOG-RELATED"/>
    <property type="match status" value="1"/>
</dbReference>
<evidence type="ECO:0000256" key="4">
    <source>
        <dbReference type="ARBA" id="ARBA00022989"/>
    </source>
</evidence>
<dbReference type="PANTHER" id="PTHR36115:SF4">
    <property type="entry name" value="MEMBRANE PROTEIN"/>
    <property type="match status" value="1"/>
</dbReference>
<comment type="caution">
    <text evidence="10">The sequence shown here is derived from an EMBL/GenBank/DDBJ whole genome shotgun (WGS) entry which is preliminary data.</text>
</comment>
<evidence type="ECO:0000256" key="1">
    <source>
        <dbReference type="ARBA" id="ARBA00004651"/>
    </source>
</evidence>
<keyword evidence="4 7" id="KW-1133">Transmembrane helix</keyword>
<feature type="compositionally biased region" description="Low complexity" evidence="6">
    <location>
        <begin position="112"/>
        <end position="125"/>
    </location>
</feature>
<dbReference type="InterPro" id="IPR018929">
    <property type="entry name" value="DUF2510"/>
</dbReference>
<dbReference type="RefSeq" id="WP_239264779.1">
    <property type="nucleotide sequence ID" value="NZ_JAKRCV010000036.1"/>
</dbReference>
<feature type="domain" description="DUF2510" evidence="9">
    <location>
        <begin position="6"/>
        <end position="37"/>
    </location>
</feature>
<evidence type="ECO:0000313" key="10">
    <source>
        <dbReference type="EMBL" id="MCG7322496.1"/>
    </source>
</evidence>
<keyword evidence="5 7" id="KW-0472">Membrane</keyword>
<dbReference type="InterPro" id="IPR010432">
    <property type="entry name" value="RDD"/>
</dbReference>
<organism evidence="10 11">
    <name type="scientific">Arsenicicoccus bolidensis</name>
    <dbReference type="NCBI Taxonomy" id="229480"/>
    <lineage>
        <taxon>Bacteria</taxon>
        <taxon>Bacillati</taxon>
        <taxon>Actinomycetota</taxon>
        <taxon>Actinomycetes</taxon>
        <taxon>Micrococcales</taxon>
        <taxon>Intrasporangiaceae</taxon>
        <taxon>Arsenicicoccus</taxon>
    </lineage>
</organism>
<evidence type="ECO:0000256" key="5">
    <source>
        <dbReference type="ARBA" id="ARBA00023136"/>
    </source>
</evidence>
<evidence type="ECO:0000259" key="9">
    <source>
        <dbReference type="Pfam" id="PF10708"/>
    </source>
</evidence>
<feature type="transmembrane region" description="Helical" evidence="7">
    <location>
        <begin position="196"/>
        <end position="218"/>
    </location>
</feature>
<comment type="subcellular location">
    <subcellularLocation>
        <location evidence="1">Cell membrane</location>
        <topology evidence="1">Multi-pass membrane protein</topology>
    </subcellularLocation>
</comment>
<evidence type="ECO:0000256" key="7">
    <source>
        <dbReference type="SAM" id="Phobius"/>
    </source>
</evidence>
<dbReference type="Pfam" id="PF10708">
    <property type="entry name" value="DUF2510"/>
    <property type="match status" value="1"/>
</dbReference>
<keyword evidence="2" id="KW-1003">Cell membrane</keyword>
<sequence length="306" mass="33322">MTQPSGWYDDPQDPTYLRYFDGVSWSDHRAPKVAPQVARSQIGEGAHVEDFHLRERQREQQARQAQSGQHSQHSQHGQPGHQSDGRPGQSPYVAPPGGLGGGGTEQAPRQHQQAPYPGAYAQPAQDTTPDGQPLSGWWRRFFAWILDGLLVLLVMLPLTAYLMRDWIPQVQSWWDAAMAAAAAGSSTLPETPMPGAALQLQVAGAMFAAAVLYEVVCLSRWGRTLGRLVTGISVRSIDAAAPAPAGQIALRTIVKRLGDVLPGAIGMVWMLVDGLWPLADRPLHQAIHDKVGKTCVVRGPLPPRRR</sequence>
<proteinExistence type="predicted"/>
<protein>
    <submittedName>
        <fullName evidence="10">RDD family protein</fullName>
    </submittedName>
</protein>
<evidence type="ECO:0000256" key="6">
    <source>
        <dbReference type="SAM" id="MobiDB-lite"/>
    </source>
</evidence>
<name>A0ABS9Q3P2_9MICO</name>
<feature type="transmembrane region" description="Helical" evidence="7">
    <location>
        <begin position="141"/>
        <end position="163"/>
    </location>
</feature>
<dbReference type="Pfam" id="PF06271">
    <property type="entry name" value="RDD"/>
    <property type="match status" value="1"/>
</dbReference>
<keyword evidence="11" id="KW-1185">Reference proteome</keyword>
<dbReference type="InterPro" id="IPR051791">
    <property type="entry name" value="Pra-immunoreactive"/>
</dbReference>
<gene>
    <name evidence="10" type="ORF">MHL29_11465</name>
</gene>
<evidence type="ECO:0000256" key="2">
    <source>
        <dbReference type="ARBA" id="ARBA00022475"/>
    </source>
</evidence>
<dbReference type="Proteomes" id="UP001521931">
    <property type="component" value="Unassembled WGS sequence"/>
</dbReference>
<reference evidence="10 11" key="1">
    <citation type="submission" date="2022-02" db="EMBL/GenBank/DDBJ databases">
        <title>Uncovering new skin microbiome diversity through culturing and metagenomics.</title>
        <authorList>
            <person name="Conlan S."/>
            <person name="Deming C."/>
            <person name="Nisc Comparative Sequencing Program N."/>
            <person name="Segre J.A."/>
        </authorList>
    </citation>
    <scope>NUCLEOTIDE SEQUENCE [LARGE SCALE GENOMIC DNA]</scope>
    <source>
        <strain evidence="10 11">ACRQZ</strain>
    </source>
</reference>
<keyword evidence="3 7" id="KW-0812">Transmembrane</keyword>
<evidence type="ECO:0000259" key="8">
    <source>
        <dbReference type="Pfam" id="PF06271"/>
    </source>
</evidence>
<feature type="domain" description="RDD" evidence="8">
    <location>
        <begin position="135"/>
        <end position="292"/>
    </location>
</feature>